<evidence type="ECO:0000256" key="6">
    <source>
        <dbReference type="ARBA" id="ARBA00023136"/>
    </source>
</evidence>
<dbReference type="PANTHER" id="PTHR23501:SF84">
    <property type="entry name" value="VACUOLAR MEMBRANE AMINO ACID UPTAKE TRANSPORTER FNX2"/>
    <property type="match status" value="1"/>
</dbReference>
<dbReference type="InterPro" id="IPR020846">
    <property type="entry name" value="MFS_dom"/>
</dbReference>
<dbReference type="PROSITE" id="PS50850">
    <property type="entry name" value="MFS"/>
    <property type="match status" value="1"/>
</dbReference>
<feature type="transmembrane region" description="Helical" evidence="7">
    <location>
        <begin position="445"/>
        <end position="466"/>
    </location>
</feature>
<comment type="similarity">
    <text evidence="2">Belongs to the major facilitator superfamily.</text>
</comment>
<protein>
    <submittedName>
        <fullName evidence="9">MFS general substrate transporter</fullName>
    </submittedName>
</protein>
<feature type="transmembrane region" description="Helical" evidence="7">
    <location>
        <begin position="41"/>
        <end position="66"/>
    </location>
</feature>
<keyword evidence="4 7" id="KW-0812">Transmembrane</keyword>
<dbReference type="FunFam" id="1.20.1720.10:FF:000013">
    <property type="entry name" value="Related to multidrug resistance proteins"/>
    <property type="match status" value="1"/>
</dbReference>
<evidence type="ECO:0000256" key="1">
    <source>
        <dbReference type="ARBA" id="ARBA00004127"/>
    </source>
</evidence>
<reference evidence="9" key="1">
    <citation type="submission" date="2023-03" db="EMBL/GenBank/DDBJ databases">
        <title>Massive genome expansion in bonnet fungi (Mycena s.s.) driven by repeated elements and novel gene families across ecological guilds.</title>
        <authorList>
            <consortium name="Lawrence Berkeley National Laboratory"/>
            <person name="Harder C.B."/>
            <person name="Miyauchi S."/>
            <person name="Viragh M."/>
            <person name="Kuo A."/>
            <person name="Thoen E."/>
            <person name="Andreopoulos B."/>
            <person name="Lu D."/>
            <person name="Skrede I."/>
            <person name="Drula E."/>
            <person name="Henrissat B."/>
            <person name="Morin E."/>
            <person name="Kohler A."/>
            <person name="Barry K."/>
            <person name="LaButti K."/>
            <person name="Morin E."/>
            <person name="Salamov A."/>
            <person name="Lipzen A."/>
            <person name="Mereny Z."/>
            <person name="Hegedus B."/>
            <person name="Baldrian P."/>
            <person name="Stursova M."/>
            <person name="Weitz H."/>
            <person name="Taylor A."/>
            <person name="Grigoriev I.V."/>
            <person name="Nagy L.G."/>
            <person name="Martin F."/>
            <person name="Kauserud H."/>
        </authorList>
    </citation>
    <scope>NUCLEOTIDE SEQUENCE</scope>
    <source>
        <strain evidence="9">CBHHK067</strain>
    </source>
</reference>
<evidence type="ECO:0000256" key="4">
    <source>
        <dbReference type="ARBA" id="ARBA00022692"/>
    </source>
</evidence>
<dbReference type="GO" id="GO:0000329">
    <property type="term" value="C:fungal-type vacuole membrane"/>
    <property type="evidence" value="ECO:0007669"/>
    <property type="project" value="TreeGrafter"/>
</dbReference>
<keyword evidence="6 7" id="KW-0472">Membrane</keyword>
<dbReference type="AlphaFoldDB" id="A0AAD7CUU1"/>
<feature type="transmembrane region" description="Helical" evidence="7">
    <location>
        <begin position="370"/>
        <end position="393"/>
    </location>
</feature>
<feature type="transmembrane region" description="Helical" evidence="7">
    <location>
        <begin position="342"/>
        <end position="363"/>
    </location>
</feature>
<keyword evidence="10" id="KW-1185">Reference proteome</keyword>
<feature type="transmembrane region" description="Helical" evidence="7">
    <location>
        <begin position="136"/>
        <end position="160"/>
    </location>
</feature>
<feature type="transmembrane region" description="Helical" evidence="7">
    <location>
        <begin position="111"/>
        <end position="130"/>
    </location>
</feature>
<feature type="transmembrane region" description="Helical" evidence="7">
    <location>
        <begin position="399"/>
        <end position="424"/>
    </location>
</feature>
<dbReference type="InterPro" id="IPR036259">
    <property type="entry name" value="MFS_trans_sf"/>
</dbReference>
<comment type="caution">
    <text evidence="9">The sequence shown here is derived from an EMBL/GenBank/DDBJ whole genome shotgun (WGS) entry which is preliminary data.</text>
</comment>
<keyword evidence="3" id="KW-0813">Transport</keyword>
<evidence type="ECO:0000313" key="9">
    <source>
        <dbReference type="EMBL" id="KAJ7663659.1"/>
    </source>
</evidence>
<evidence type="ECO:0000256" key="3">
    <source>
        <dbReference type="ARBA" id="ARBA00022448"/>
    </source>
</evidence>
<evidence type="ECO:0000256" key="5">
    <source>
        <dbReference type="ARBA" id="ARBA00022989"/>
    </source>
</evidence>
<dbReference type="Gene3D" id="1.20.1720.10">
    <property type="entry name" value="Multidrug resistance protein D"/>
    <property type="match status" value="1"/>
</dbReference>
<feature type="transmembrane region" description="Helical" evidence="7">
    <location>
        <begin position="72"/>
        <end position="90"/>
    </location>
</feature>
<dbReference type="SUPFAM" id="SSF103473">
    <property type="entry name" value="MFS general substrate transporter"/>
    <property type="match status" value="1"/>
</dbReference>
<dbReference type="Pfam" id="PF07690">
    <property type="entry name" value="MFS_1"/>
    <property type="match status" value="1"/>
</dbReference>
<feature type="transmembrane region" description="Helical" evidence="7">
    <location>
        <begin position="267"/>
        <end position="289"/>
    </location>
</feature>
<keyword evidence="5 7" id="KW-1133">Transmembrane helix</keyword>
<dbReference type="InterPro" id="IPR011701">
    <property type="entry name" value="MFS"/>
</dbReference>
<feature type="transmembrane region" description="Helical" evidence="7">
    <location>
        <begin position="309"/>
        <end position="330"/>
    </location>
</feature>
<dbReference type="Gene3D" id="1.20.1250.20">
    <property type="entry name" value="MFS general substrate transporter like domains"/>
    <property type="match status" value="1"/>
</dbReference>
<accession>A0AAD7CUU1</accession>
<proteinExistence type="inferred from homology"/>
<dbReference type="EMBL" id="JARKIE010000229">
    <property type="protein sequence ID" value="KAJ7663659.1"/>
    <property type="molecule type" value="Genomic_DNA"/>
</dbReference>
<evidence type="ECO:0000256" key="7">
    <source>
        <dbReference type="SAM" id="Phobius"/>
    </source>
</evidence>
<evidence type="ECO:0000313" key="10">
    <source>
        <dbReference type="Proteomes" id="UP001221757"/>
    </source>
</evidence>
<dbReference type="Proteomes" id="UP001221757">
    <property type="component" value="Unassembled WGS sequence"/>
</dbReference>
<organism evidence="9 10">
    <name type="scientific">Mycena rosella</name>
    <name type="common">Pink bonnet</name>
    <name type="synonym">Agaricus rosellus</name>
    <dbReference type="NCBI Taxonomy" id="1033263"/>
    <lineage>
        <taxon>Eukaryota</taxon>
        <taxon>Fungi</taxon>
        <taxon>Dikarya</taxon>
        <taxon>Basidiomycota</taxon>
        <taxon>Agaricomycotina</taxon>
        <taxon>Agaricomycetes</taxon>
        <taxon>Agaricomycetidae</taxon>
        <taxon>Agaricales</taxon>
        <taxon>Marasmiineae</taxon>
        <taxon>Mycenaceae</taxon>
        <taxon>Mycena</taxon>
    </lineage>
</organism>
<name>A0AAD7CUU1_MYCRO</name>
<comment type="subcellular location">
    <subcellularLocation>
        <location evidence="1">Endomembrane system</location>
        <topology evidence="1">Multi-pass membrane protein</topology>
    </subcellularLocation>
</comment>
<evidence type="ECO:0000256" key="2">
    <source>
        <dbReference type="ARBA" id="ARBA00008335"/>
    </source>
</evidence>
<dbReference type="PANTHER" id="PTHR23501">
    <property type="entry name" value="MAJOR FACILITATOR SUPERFAMILY"/>
    <property type="match status" value="1"/>
</dbReference>
<dbReference type="GO" id="GO:0015174">
    <property type="term" value="F:basic amino acid transmembrane transporter activity"/>
    <property type="evidence" value="ECO:0007669"/>
    <property type="project" value="TreeGrafter"/>
</dbReference>
<feature type="transmembrane region" description="Helical" evidence="7">
    <location>
        <begin position="509"/>
        <end position="531"/>
    </location>
</feature>
<sequence length="539" mass="57480">MPEETSGLLAEHPNEAVYGTVARDTEADTDSHKPQVSLPTILVPMAIGIFLCALDQTIVVSSYAAIGSELNQLQNTSWIATAYMLTLTSFQPLYGKMRQAGEYDIFGRKPCLLFAYFVFALGGLACGLAKTMPQLILARGLAGIGGGGMSTIASIIMSDIVPLRSRGTWQGIMNIIYASGSATGAPLGGFLSDSIGWRWGFLIQIPAIVLAFISVSFALHLPQTDTSDFKTKLKRVDFSGALSLVLCVFFLLFGLDRGGNLAWNDKYTISALCAFGVFFILFASIELAWATEPFAPRRIIANRSLIGAYMVNLFALASSFSMLFHTALFFQAVLGKSPSEVGFWLVPTVFGGVSGSLAGGLIIQATGKYYWLTFYAYVAMAVGMLGTVLEAGVLTKSAIGVACASFVSAIGNGTGVTTSLIALISNAGPADQAMATAVSYLFRSLGSVVGLSIGSTLLQVSLRALLRAKLTGADVDIEEIVRRVRESLKYIDELDPATAGVVRSAYERAVLVTMWFSTAMAVCALISASFIREKPLTRR</sequence>
<evidence type="ECO:0000259" key="8">
    <source>
        <dbReference type="PROSITE" id="PS50850"/>
    </source>
</evidence>
<gene>
    <name evidence="9" type="ORF">B0H17DRAFT_1336828</name>
</gene>
<feature type="transmembrane region" description="Helical" evidence="7">
    <location>
        <begin position="238"/>
        <end position="255"/>
    </location>
</feature>
<feature type="transmembrane region" description="Helical" evidence="7">
    <location>
        <begin position="197"/>
        <end position="218"/>
    </location>
</feature>
<feature type="domain" description="Major facilitator superfamily (MFS) profile" evidence="8">
    <location>
        <begin position="41"/>
        <end position="536"/>
    </location>
</feature>
<dbReference type="GO" id="GO:0012505">
    <property type="term" value="C:endomembrane system"/>
    <property type="evidence" value="ECO:0007669"/>
    <property type="project" value="UniProtKB-SubCell"/>
</dbReference>